<dbReference type="InterPro" id="IPR002559">
    <property type="entry name" value="Transposase_11"/>
</dbReference>
<dbReference type="GO" id="GO:0004803">
    <property type="term" value="F:transposase activity"/>
    <property type="evidence" value="ECO:0007669"/>
    <property type="project" value="InterPro"/>
</dbReference>
<reference evidence="2 3" key="1">
    <citation type="submission" date="2016-10" db="EMBL/GenBank/DDBJ databases">
        <authorList>
            <person name="de Groot N.N."/>
        </authorList>
    </citation>
    <scope>NUCLEOTIDE SEQUENCE [LARGE SCALE GENOMIC DNA]</scope>
    <source>
        <strain evidence="2">1</strain>
    </source>
</reference>
<dbReference type="EMBL" id="FMWO01000020">
    <property type="protein sequence ID" value="SCZ84264.1"/>
    <property type="molecule type" value="Genomic_DNA"/>
</dbReference>
<dbReference type="NCBIfam" id="NF033580">
    <property type="entry name" value="transpos_IS5_3"/>
    <property type="match status" value="1"/>
</dbReference>
<dbReference type="PANTHER" id="PTHR30007:SF0">
    <property type="entry name" value="TRANSPOSASE"/>
    <property type="match status" value="1"/>
</dbReference>
<evidence type="ECO:0000259" key="1">
    <source>
        <dbReference type="Pfam" id="PF01609"/>
    </source>
</evidence>
<dbReference type="AlphaFoldDB" id="A0A1G5SAN3"/>
<feature type="domain" description="Transposase IS4-like" evidence="1">
    <location>
        <begin position="6"/>
        <end position="148"/>
    </location>
</feature>
<dbReference type="Proteomes" id="UP000198729">
    <property type="component" value="Unassembled WGS sequence"/>
</dbReference>
<evidence type="ECO:0000313" key="2">
    <source>
        <dbReference type="EMBL" id="SCZ84264.1"/>
    </source>
</evidence>
<accession>A0A1G5SAN3</accession>
<gene>
    <name evidence="2" type="ORF">NSMM_150002</name>
</gene>
<sequence length="151" mass="17142">MKNTDTAGQKGYDAGKKVSGIKRHIAVDTQGLPHAVAVTTAEVTDRKGVLQALRRCKPKLGRVQSLLCDSGYVGPPFAQGVREILGKHVQVQIARRSELHTFKVMPKRWIVERSFAWLEKNRRLWKNCERMINTSLQFIHLAFLALLLKRL</sequence>
<proteinExistence type="predicted"/>
<organism evidence="2 3">
    <name type="scientific">Nitrosomonas mobilis</name>
    <dbReference type="NCBI Taxonomy" id="51642"/>
    <lineage>
        <taxon>Bacteria</taxon>
        <taxon>Pseudomonadati</taxon>
        <taxon>Pseudomonadota</taxon>
        <taxon>Betaproteobacteria</taxon>
        <taxon>Nitrosomonadales</taxon>
        <taxon>Nitrosomonadaceae</taxon>
        <taxon>Nitrosomonas</taxon>
    </lineage>
</organism>
<protein>
    <submittedName>
        <fullName evidence="2">Transposase</fullName>
    </submittedName>
</protein>
<evidence type="ECO:0000313" key="3">
    <source>
        <dbReference type="Proteomes" id="UP000198729"/>
    </source>
</evidence>
<dbReference type="STRING" id="51642.NSMM_150002"/>
<keyword evidence="3" id="KW-1185">Reference proteome</keyword>
<dbReference type="PANTHER" id="PTHR30007">
    <property type="entry name" value="PHP DOMAIN PROTEIN"/>
    <property type="match status" value="1"/>
</dbReference>
<dbReference type="GO" id="GO:0003677">
    <property type="term" value="F:DNA binding"/>
    <property type="evidence" value="ECO:0007669"/>
    <property type="project" value="InterPro"/>
</dbReference>
<name>A0A1G5SAN3_9PROT</name>
<dbReference type="GO" id="GO:0006313">
    <property type="term" value="P:DNA transposition"/>
    <property type="evidence" value="ECO:0007669"/>
    <property type="project" value="InterPro"/>
</dbReference>
<dbReference type="Pfam" id="PF01609">
    <property type="entry name" value="DDE_Tnp_1"/>
    <property type="match status" value="1"/>
</dbReference>